<feature type="transmembrane region" description="Helical" evidence="6">
    <location>
        <begin position="331"/>
        <end position="359"/>
    </location>
</feature>
<evidence type="ECO:0000256" key="6">
    <source>
        <dbReference type="RuleBase" id="RU004914"/>
    </source>
</evidence>
<comment type="caution">
    <text evidence="6">Lacks conserved residue(s) required for the propagation of feature annotation.</text>
</comment>
<dbReference type="PANTHER" id="PTHR11206">
    <property type="entry name" value="MULTIDRUG RESISTANCE PROTEIN"/>
    <property type="match status" value="1"/>
</dbReference>
<gene>
    <name evidence="7" type="ORF">SVIM_LOCUS220179</name>
</gene>
<dbReference type="InterPro" id="IPR002528">
    <property type="entry name" value="MATE_fam"/>
</dbReference>
<dbReference type="GO" id="GO:0016020">
    <property type="term" value="C:membrane"/>
    <property type="evidence" value="ECO:0007669"/>
    <property type="project" value="UniProtKB-SubCell"/>
</dbReference>
<evidence type="ECO:0000313" key="7">
    <source>
        <dbReference type="EMBL" id="VFU39548.1"/>
    </source>
</evidence>
<feature type="transmembrane region" description="Helical" evidence="6">
    <location>
        <begin position="403"/>
        <end position="425"/>
    </location>
</feature>
<protein>
    <recommendedName>
        <fullName evidence="6">Protein DETOXIFICATION</fullName>
    </recommendedName>
    <alternativeName>
        <fullName evidence="6">Multidrug and toxic compound extrusion protein</fullName>
    </alternativeName>
</protein>
<proteinExistence type="inferred from homology"/>
<comment type="similarity">
    <text evidence="2 6">Belongs to the multi antimicrobial extrusion (MATE) (TC 2.A.66.1) family.</text>
</comment>
<dbReference type="GO" id="GO:0042910">
    <property type="term" value="F:xenobiotic transmembrane transporter activity"/>
    <property type="evidence" value="ECO:0007669"/>
    <property type="project" value="InterPro"/>
</dbReference>
<evidence type="ECO:0000256" key="4">
    <source>
        <dbReference type="ARBA" id="ARBA00022989"/>
    </source>
</evidence>
<dbReference type="InterPro" id="IPR045069">
    <property type="entry name" value="MATE_euk"/>
</dbReference>
<evidence type="ECO:0000256" key="5">
    <source>
        <dbReference type="ARBA" id="ARBA00023136"/>
    </source>
</evidence>
<feature type="transmembrane region" description="Helical" evidence="6">
    <location>
        <begin position="431"/>
        <end position="455"/>
    </location>
</feature>
<dbReference type="GO" id="GO:1990961">
    <property type="term" value="P:xenobiotic detoxification by transmembrane export across the plasma membrane"/>
    <property type="evidence" value="ECO:0007669"/>
    <property type="project" value="InterPro"/>
</dbReference>
<keyword evidence="4 6" id="KW-1133">Transmembrane helix</keyword>
<name>A0A6N2LQD6_SALVM</name>
<sequence>MDQPLLPKRKTEEKKWVLTWDGFVEEIKRVSFMAAPMMVASVTLYLLQVVSLMMAGHLSELSLSGVSIATSFTNVTGFSLLVGLSGGLETLCGQAYGAEQYKKFGSYTYCAIISLIATSIPVSVLWIFMDRLLIAIGQDPDISIVACQYAIRLIPALFAYSILQPLLRYFQSQSLIHPILTSTCAALCFHIPLCWALIYKWQLGNAGAAFAIGASYWLNVILLALYMVFSSSCGKTRTIYWNDIFSSIAKFFHLALPSAVMVWTTPGSEASNICSFCLLGGLISNLHPKDCPWIRNTIYLHSNNKPHFGSTRISNELGAGNHQAARVAVQAVLIISITEAAIASIILFFCRHIFGYAFSNDEGVVDYVAELAPLLCLSLVLDGLQAIFSGIARGCGWQHVGAYVNLGAYYLVATPLAVLLCFVLHLGSKGLWTGLLIGNVAQVTSFAVITALTNWQKQAATARERIFEGSILADNGALETISG</sequence>
<feature type="transmembrane region" description="Helical" evidence="6">
    <location>
        <begin position="37"/>
        <end position="58"/>
    </location>
</feature>
<feature type="transmembrane region" description="Helical" evidence="6">
    <location>
        <begin position="109"/>
        <end position="129"/>
    </location>
</feature>
<feature type="transmembrane region" description="Helical" evidence="6">
    <location>
        <begin position="179"/>
        <end position="201"/>
    </location>
</feature>
<reference evidence="7" key="1">
    <citation type="submission" date="2019-03" db="EMBL/GenBank/DDBJ databases">
        <authorList>
            <person name="Mank J."/>
            <person name="Almeida P."/>
        </authorList>
    </citation>
    <scope>NUCLEOTIDE SEQUENCE</scope>
    <source>
        <strain evidence="7">78183</strain>
    </source>
</reference>
<dbReference type="EMBL" id="CAADRP010001530">
    <property type="protein sequence ID" value="VFU39548.1"/>
    <property type="molecule type" value="Genomic_DNA"/>
</dbReference>
<organism evidence="7">
    <name type="scientific">Salix viminalis</name>
    <name type="common">Common osier</name>
    <name type="synonym">Basket willow</name>
    <dbReference type="NCBI Taxonomy" id="40686"/>
    <lineage>
        <taxon>Eukaryota</taxon>
        <taxon>Viridiplantae</taxon>
        <taxon>Streptophyta</taxon>
        <taxon>Embryophyta</taxon>
        <taxon>Tracheophyta</taxon>
        <taxon>Spermatophyta</taxon>
        <taxon>Magnoliopsida</taxon>
        <taxon>eudicotyledons</taxon>
        <taxon>Gunneridae</taxon>
        <taxon>Pentapetalae</taxon>
        <taxon>rosids</taxon>
        <taxon>fabids</taxon>
        <taxon>Malpighiales</taxon>
        <taxon>Salicaceae</taxon>
        <taxon>Saliceae</taxon>
        <taxon>Salix</taxon>
    </lineage>
</organism>
<feature type="transmembrane region" description="Helical" evidence="6">
    <location>
        <begin position="207"/>
        <end position="229"/>
    </location>
</feature>
<accession>A0A6N2LQD6</accession>
<evidence type="ECO:0000256" key="3">
    <source>
        <dbReference type="ARBA" id="ARBA00022692"/>
    </source>
</evidence>
<keyword evidence="5 6" id="KW-0472">Membrane</keyword>
<dbReference type="Pfam" id="PF01554">
    <property type="entry name" value="MatE"/>
    <property type="match status" value="2"/>
</dbReference>
<evidence type="ECO:0000256" key="1">
    <source>
        <dbReference type="ARBA" id="ARBA00004141"/>
    </source>
</evidence>
<evidence type="ECO:0000256" key="2">
    <source>
        <dbReference type="ARBA" id="ARBA00010199"/>
    </source>
</evidence>
<dbReference type="GO" id="GO:0015297">
    <property type="term" value="F:antiporter activity"/>
    <property type="evidence" value="ECO:0007669"/>
    <property type="project" value="InterPro"/>
</dbReference>
<feature type="transmembrane region" description="Helical" evidence="6">
    <location>
        <begin position="149"/>
        <end position="167"/>
    </location>
</feature>
<comment type="subcellular location">
    <subcellularLocation>
        <location evidence="1">Membrane</location>
        <topology evidence="1">Multi-pass membrane protein</topology>
    </subcellularLocation>
</comment>
<feature type="transmembrane region" description="Helical" evidence="6">
    <location>
        <begin position="371"/>
        <end position="391"/>
    </location>
</feature>
<dbReference type="CDD" id="cd13132">
    <property type="entry name" value="MATE_eukaryotic"/>
    <property type="match status" value="1"/>
</dbReference>
<keyword evidence="3 6" id="KW-0812">Transmembrane</keyword>
<dbReference type="AlphaFoldDB" id="A0A6N2LQD6"/>